<dbReference type="CDD" id="cd00207">
    <property type="entry name" value="fer2"/>
    <property type="match status" value="1"/>
</dbReference>
<dbReference type="PANTHER" id="PTHR11921:SF29">
    <property type="entry name" value="SUCCINATE DEHYDROGENASE [UBIQUINONE] IRON-SULFUR SUBUNIT, MITOCHONDRIAL"/>
    <property type="match status" value="1"/>
</dbReference>
<evidence type="ECO:0000256" key="17">
    <source>
        <dbReference type="ARBA" id="ARBA00023128"/>
    </source>
</evidence>
<organism evidence="24 25">
    <name type="scientific">Heligmosomoides polygyrus</name>
    <name type="common">Parasitic roundworm</name>
    <dbReference type="NCBI Taxonomy" id="6339"/>
    <lineage>
        <taxon>Eukaryota</taxon>
        <taxon>Metazoa</taxon>
        <taxon>Ecdysozoa</taxon>
        <taxon>Nematoda</taxon>
        <taxon>Chromadorea</taxon>
        <taxon>Rhabditida</taxon>
        <taxon>Rhabditina</taxon>
        <taxon>Rhabditomorpha</taxon>
        <taxon>Strongyloidea</taxon>
        <taxon>Heligmosomidae</taxon>
        <taxon>Heligmosomoides</taxon>
    </lineage>
</organism>
<keyword evidence="19 20" id="KW-0003">3Fe-4S</keyword>
<dbReference type="InterPro" id="IPR012675">
    <property type="entry name" value="Beta-grasp_dom_sf"/>
</dbReference>
<evidence type="ECO:0000256" key="12">
    <source>
        <dbReference type="ARBA" id="ARBA00022792"/>
    </source>
</evidence>
<dbReference type="Gene3D" id="1.10.1060.10">
    <property type="entry name" value="Alpha-helical ferredoxin"/>
    <property type="match status" value="1"/>
</dbReference>
<keyword evidence="24" id="KW-1185">Reference proteome</keyword>
<comment type="similarity">
    <text evidence="4 20">Belongs to the succinate dehydrogenase/fumarate reductase iron-sulfur protein family.</text>
</comment>
<evidence type="ECO:0000256" key="9">
    <source>
        <dbReference type="ARBA" id="ARBA00022532"/>
    </source>
</evidence>
<evidence type="ECO:0000256" key="13">
    <source>
        <dbReference type="ARBA" id="ARBA00022946"/>
    </source>
</evidence>
<dbReference type="InterPro" id="IPR025192">
    <property type="entry name" value="Succ_DH/fum_Rdtase_N"/>
</dbReference>
<evidence type="ECO:0000256" key="5">
    <source>
        <dbReference type="ARBA" id="ARBA00011421"/>
    </source>
</evidence>
<dbReference type="PROSITE" id="PS51085">
    <property type="entry name" value="2FE2S_FER_2"/>
    <property type="match status" value="1"/>
</dbReference>
<accession>A0A3P8EU45</accession>
<keyword evidence="11 20" id="KW-0479">Metal-binding</keyword>
<name>A0A183G8E3_HELPZ</name>
<gene>
    <name evidence="23" type="ORF">HPBE_LOCUS18130</name>
</gene>
<dbReference type="OrthoDB" id="1696654at2759"/>
<keyword evidence="13" id="KW-0809">Transit peptide</keyword>
<comment type="pathway">
    <text evidence="3 20">Carbohydrate metabolism; tricarboxylic acid cycle; fumarate from succinate (eukaryal route): step 1/1.</text>
</comment>
<dbReference type="PROSITE" id="PS51379">
    <property type="entry name" value="4FE4S_FER_2"/>
    <property type="match status" value="1"/>
</dbReference>
<evidence type="ECO:0000256" key="10">
    <source>
        <dbReference type="ARBA" id="ARBA00022714"/>
    </source>
</evidence>
<dbReference type="SUPFAM" id="SSF54292">
    <property type="entry name" value="2Fe-2S ferredoxin-like"/>
    <property type="match status" value="1"/>
</dbReference>
<dbReference type="GO" id="GO:0009055">
    <property type="term" value="F:electron transfer activity"/>
    <property type="evidence" value="ECO:0007669"/>
    <property type="project" value="InterPro"/>
</dbReference>
<dbReference type="FunFam" id="3.10.20.30:FF:000007">
    <property type="entry name" value="Succinate dehydrogenase [ubiquinone] iron-sulfur subunit, mitochondrial"/>
    <property type="match status" value="1"/>
</dbReference>
<keyword evidence="9" id="KW-0816">Tricarboxylic acid cycle</keyword>
<evidence type="ECO:0000256" key="15">
    <source>
        <dbReference type="ARBA" id="ARBA00023004"/>
    </source>
</evidence>
<dbReference type="GO" id="GO:0006099">
    <property type="term" value="P:tricarboxylic acid cycle"/>
    <property type="evidence" value="ECO:0007669"/>
    <property type="project" value="UniProtKB-UniPathway"/>
</dbReference>
<keyword evidence="15 20" id="KW-0408">Iron</keyword>
<dbReference type="PROSITE" id="PS00198">
    <property type="entry name" value="4FE4S_FER_1"/>
    <property type="match status" value="1"/>
</dbReference>
<proteinExistence type="inferred from homology"/>
<keyword evidence="17 20" id="KW-0496">Mitochondrion</keyword>
<comment type="subunit">
    <text evidence="5">Component of complex II composed of four subunits: a flavoprotein (FP), an iron-sulfur protein (IP), and a cytochrome b composed of a large and a small subunit.</text>
</comment>
<dbReference type="UniPathway" id="UPA00223">
    <property type="reaction ID" value="UER01006"/>
</dbReference>
<evidence type="ECO:0000256" key="8">
    <source>
        <dbReference type="ARBA" id="ARBA00022485"/>
    </source>
</evidence>
<dbReference type="Gene3D" id="3.10.20.30">
    <property type="match status" value="1"/>
</dbReference>
<dbReference type="NCBIfam" id="NF004616">
    <property type="entry name" value="PRK05950.1"/>
    <property type="match status" value="1"/>
</dbReference>
<evidence type="ECO:0000256" key="11">
    <source>
        <dbReference type="ARBA" id="ARBA00022723"/>
    </source>
</evidence>
<evidence type="ECO:0000313" key="23">
    <source>
        <dbReference type="EMBL" id="VDP10706.1"/>
    </source>
</evidence>
<dbReference type="InterPro" id="IPR050573">
    <property type="entry name" value="SDH/FRD_Iron-Sulfur"/>
</dbReference>
<dbReference type="EMBL" id="UZAH01030482">
    <property type="protein sequence ID" value="VDP10706.1"/>
    <property type="molecule type" value="Genomic_DNA"/>
</dbReference>
<dbReference type="InterPro" id="IPR004489">
    <property type="entry name" value="Succ_DH/fum_Rdtase_Fe-S"/>
</dbReference>
<keyword evidence="10 20" id="KW-0001">2Fe-2S</keyword>
<dbReference type="AlphaFoldDB" id="A0A183G8E3"/>
<keyword evidence="8 20" id="KW-0004">4Fe-4S</keyword>
<dbReference type="Pfam" id="PF13534">
    <property type="entry name" value="Fer4_17"/>
    <property type="match status" value="1"/>
</dbReference>
<evidence type="ECO:0000259" key="21">
    <source>
        <dbReference type="PROSITE" id="PS51085"/>
    </source>
</evidence>
<comment type="function">
    <text evidence="1 20">Iron-sulfur protein (IP) subunit of succinate dehydrogenase (SDH) that is involved in complex II of the mitochondrial electron transport chain and is responsible for transferring electrons from succinate to ubiquinone (coenzyme Q).</text>
</comment>
<dbReference type="GO" id="GO:0051539">
    <property type="term" value="F:4 iron, 4 sulfur cluster binding"/>
    <property type="evidence" value="ECO:0007669"/>
    <property type="project" value="UniProtKB-KW"/>
</dbReference>
<dbReference type="InterPro" id="IPR006058">
    <property type="entry name" value="2Fe2S_fd_BS"/>
</dbReference>
<dbReference type="PANTHER" id="PTHR11921">
    <property type="entry name" value="SUCCINATE DEHYDROGENASE IRON-SULFUR PROTEIN"/>
    <property type="match status" value="1"/>
</dbReference>
<dbReference type="GO" id="GO:0051537">
    <property type="term" value="F:2 iron, 2 sulfur cluster binding"/>
    <property type="evidence" value="ECO:0007669"/>
    <property type="project" value="UniProtKB-KW"/>
</dbReference>
<dbReference type="GO" id="GO:0051538">
    <property type="term" value="F:3 iron, 4 sulfur cluster binding"/>
    <property type="evidence" value="ECO:0007669"/>
    <property type="project" value="UniProtKB-KW"/>
</dbReference>
<dbReference type="InterPro" id="IPR009051">
    <property type="entry name" value="Helical_ferredxn"/>
</dbReference>
<reference evidence="23 24" key="1">
    <citation type="submission" date="2018-11" db="EMBL/GenBank/DDBJ databases">
        <authorList>
            <consortium name="Pathogen Informatics"/>
        </authorList>
    </citation>
    <scope>NUCLEOTIDE SEQUENCE [LARGE SCALE GENOMIC DNA]</scope>
</reference>
<evidence type="ECO:0000256" key="4">
    <source>
        <dbReference type="ARBA" id="ARBA00009433"/>
    </source>
</evidence>
<dbReference type="InterPro" id="IPR017900">
    <property type="entry name" value="4Fe4S_Fe_S_CS"/>
</dbReference>
<keyword evidence="12 20" id="KW-0999">Mitochondrion inner membrane</keyword>
<dbReference type="FunFam" id="1.10.1060.10:FF:000029">
    <property type="entry name" value="Succinate dehydrogenase [ubiquinone] iron-sulfur subunit, mitochondrial"/>
    <property type="match status" value="1"/>
</dbReference>
<protein>
    <recommendedName>
        <fullName evidence="7 20">Succinate dehydrogenase [ubiquinone] iron-sulfur subunit, mitochondrial</fullName>
        <ecNumber evidence="6 20">1.3.5.1</ecNumber>
    </recommendedName>
</protein>
<feature type="domain" description="2Fe-2S ferredoxin-type" evidence="21">
    <location>
        <begin position="31"/>
        <end position="121"/>
    </location>
</feature>
<dbReference type="GO" id="GO:0008177">
    <property type="term" value="F:succinate dehydrogenase (quinone) activity"/>
    <property type="evidence" value="ECO:0007669"/>
    <property type="project" value="UniProtKB-EC"/>
</dbReference>
<evidence type="ECO:0000256" key="20">
    <source>
        <dbReference type="RuleBase" id="RU361237"/>
    </source>
</evidence>
<evidence type="ECO:0000259" key="22">
    <source>
        <dbReference type="PROSITE" id="PS51379"/>
    </source>
</evidence>
<accession>A0A183G8E3</accession>
<feature type="domain" description="4Fe-4S ferredoxin-type" evidence="22">
    <location>
        <begin position="167"/>
        <end position="197"/>
    </location>
</feature>
<evidence type="ECO:0000256" key="6">
    <source>
        <dbReference type="ARBA" id="ARBA00012792"/>
    </source>
</evidence>
<sequence>MLTRSLSLSRADLVLNASRALATKKGNKGVKTFEIYRYDPMKPGAKPEMKQYKVDLNECGLMVLDALIKIKSEQDTSLTFRRSCREGICGSCAMNIGGENTLACIHRIDTDTSKVTKIYPLPHMFIIKDLVPDMNLFYEQYSSIQPWLQKKEHITLGQKQLYQSIKERERLDGLYECILCACCSTSCPSYWWNADKYLGPSVLMQAYRWIIDSRDDYPMERLHRMHDHYSAFKCHTIMNCTKTCPKHLNPAKAIGEIKALLTGFQTKPTPEPAKF</sequence>
<dbReference type="NCBIfam" id="TIGR00384">
    <property type="entry name" value="dhsB"/>
    <property type="match status" value="1"/>
</dbReference>
<evidence type="ECO:0000256" key="18">
    <source>
        <dbReference type="ARBA" id="ARBA00023136"/>
    </source>
</evidence>
<evidence type="ECO:0000256" key="1">
    <source>
        <dbReference type="ARBA" id="ARBA00002787"/>
    </source>
</evidence>
<comment type="catalytic activity">
    <reaction evidence="20">
        <text>a quinone + succinate = fumarate + a quinol</text>
        <dbReference type="Rhea" id="RHEA:40523"/>
        <dbReference type="ChEBI" id="CHEBI:24646"/>
        <dbReference type="ChEBI" id="CHEBI:29806"/>
        <dbReference type="ChEBI" id="CHEBI:30031"/>
        <dbReference type="ChEBI" id="CHEBI:132124"/>
    </reaction>
</comment>
<keyword evidence="16 20" id="KW-0411">Iron-sulfur</keyword>
<reference evidence="25" key="2">
    <citation type="submission" date="2019-09" db="UniProtKB">
        <authorList>
            <consortium name="WormBaseParasite"/>
        </authorList>
    </citation>
    <scope>IDENTIFICATION</scope>
</reference>
<evidence type="ECO:0000313" key="25">
    <source>
        <dbReference type="WBParaSite" id="HPBE_0001813101-mRNA-1"/>
    </source>
</evidence>
<dbReference type="GO" id="GO:0022904">
    <property type="term" value="P:respiratory electron transport chain"/>
    <property type="evidence" value="ECO:0007669"/>
    <property type="project" value="TreeGrafter"/>
</dbReference>
<evidence type="ECO:0000256" key="7">
    <source>
        <dbReference type="ARBA" id="ARBA00016766"/>
    </source>
</evidence>
<dbReference type="EC" id="1.3.5.1" evidence="6 20"/>
<evidence type="ECO:0000256" key="2">
    <source>
        <dbReference type="ARBA" id="ARBA00004443"/>
    </source>
</evidence>
<dbReference type="GO" id="GO:0046872">
    <property type="term" value="F:metal ion binding"/>
    <property type="evidence" value="ECO:0007669"/>
    <property type="project" value="UniProtKB-KW"/>
</dbReference>
<dbReference type="InterPro" id="IPR017896">
    <property type="entry name" value="4Fe4S_Fe-S-bd"/>
</dbReference>
<evidence type="ECO:0000256" key="3">
    <source>
        <dbReference type="ARBA" id="ARBA00004788"/>
    </source>
</evidence>
<dbReference type="Pfam" id="PF13085">
    <property type="entry name" value="Fer2_3"/>
    <property type="match status" value="1"/>
</dbReference>
<evidence type="ECO:0000256" key="14">
    <source>
        <dbReference type="ARBA" id="ARBA00023002"/>
    </source>
</evidence>
<dbReference type="PROSITE" id="PS00197">
    <property type="entry name" value="2FE2S_FER_1"/>
    <property type="match status" value="1"/>
</dbReference>
<dbReference type="Proteomes" id="UP000050761">
    <property type="component" value="Unassembled WGS sequence"/>
</dbReference>
<evidence type="ECO:0000256" key="19">
    <source>
        <dbReference type="ARBA" id="ARBA00023291"/>
    </source>
</evidence>
<dbReference type="WBParaSite" id="HPBE_0001813101-mRNA-1">
    <property type="protein sequence ID" value="HPBE_0001813101-mRNA-1"/>
    <property type="gene ID" value="HPBE_0001813101"/>
</dbReference>
<keyword evidence="18" id="KW-0472">Membrane</keyword>
<dbReference type="SUPFAM" id="SSF46548">
    <property type="entry name" value="alpha-helical ferredoxin"/>
    <property type="match status" value="1"/>
</dbReference>
<dbReference type="GO" id="GO:0005743">
    <property type="term" value="C:mitochondrial inner membrane"/>
    <property type="evidence" value="ECO:0007669"/>
    <property type="project" value="UniProtKB-SubCell"/>
</dbReference>
<comment type="cofactor">
    <cofactor evidence="20">
        <name>[4Fe-4S] cluster</name>
        <dbReference type="ChEBI" id="CHEBI:49883"/>
    </cofactor>
    <text evidence="20">Binds 1 [4Fe-4S] cluster.</text>
</comment>
<evidence type="ECO:0000256" key="16">
    <source>
        <dbReference type="ARBA" id="ARBA00023014"/>
    </source>
</evidence>
<evidence type="ECO:0000313" key="24">
    <source>
        <dbReference type="Proteomes" id="UP000050761"/>
    </source>
</evidence>
<comment type="cofactor">
    <cofactor evidence="20">
        <name>[3Fe-4S] cluster</name>
        <dbReference type="ChEBI" id="CHEBI:21137"/>
    </cofactor>
    <text evidence="20">Binds 1 [3Fe-4S] cluster.</text>
</comment>
<comment type="cofactor">
    <cofactor evidence="20">
        <name>[2Fe-2S] cluster</name>
        <dbReference type="ChEBI" id="CHEBI:190135"/>
    </cofactor>
    <text evidence="20">Binds 1 [2Fe-2S] cluster.</text>
</comment>
<comment type="subcellular location">
    <subcellularLocation>
        <location evidence="2 20">Mitochondrion inner membrane</location>
        <topology evidence="2 20">Peripheral membrane protein</topology>
        <orientation evidence="2 20">Matrix side</orientation>
    </subcellularLocation>
</comment>
<dbReference type="InterPro" id="IPR001041">
    <property type="entry name" value="2Fe-2S_ferredoxin-type"/>
</dbReference>
<keyword evidence="14" id="KW-0560">Oxidoreductase</keyword>
<dbReference type="InterPro" id="IPR036010">
    <property type="entry name" value="2Fe-2S_ferredoxin-like_sf"/>
</dbReference>